<dbReference type="AlphaFoldDB" id="A0A250K2R8"/>
<reference evidence="1 2" key="1">
    <citation type="submission" date="2017-06" db="EMBL/GenBank/DDBJ databases">
        <title>Sequencing and comparative analysis of myxobacterial genomes.</title>
        <authorList>
            <person name="Rupp O."/>
            <person name="Goesmann A."/>
            <person name="Sogaard-Andersen L."/>
        </authorList>
    </citation>
    <scope>NUCLEOTIDE SEQUENCE [LARGE SCALE GENOMIC DNA]</scope>
    <source>
        <strain evidence="1 2">DSM 14697</strain>
    </source>
</reference>
<gene>
    <name evidence="1" type="ORF">MYMAC_006055</name>
</gene>
<evidence type="ECO:0000313" key="2">
    <source>
        <dbReference type="Proteomes" id="UP000217343"/>
    </source>
</evidence>
<dbReference type="Pfam" id="PF11876">
    <property type="entry name" value="TsiV"/>
    <property type="match status" value="1"/>
</dbReference>
<sequence>MTEHYPRLRVHARNGRLIVREGLHICFYMRQPHAAVAPHVLRALEIFHEAAGANAFGRYADSEGDWHILDASGWQHVRDELQADDWAVVRLQSAPHEESLHAFEYHGKDLEAVAEESPGAVTALGFWLPTERLEEWGPQRVRELALNLAQPLPFCAGHAGLSFNGELDLVGVEQQTKAWRFRYPGLDIIDLHGLSWKLGTRLRGPSWLTFLGQPVLGELNGAMALQSRLSAAGTTVQALDEGRAVVTLGERPEAGDTDQGNRLPAYRELARVLEPWTYREEHLRGLGAEARRRWERRFLD</sequence>
<evidence type="ECO:0008006" key="3">
    <source>
        <dbReference type="Google" id="ProtNLM"/>
    </source>
</evidence>
<dbReference type="RefSeq" id="WP_095960618.1">
    <property type="nucleotide sequence ID" value="NZ_CP022203.1"/>
</dbReference>
<dbReference type="InterPro" id="IPR021815">
    <property type="entry name" value="TsiV"/>
</dbReference>
<proteinExistence type="predicted"/>
<dbReference type="KEGG" id="mmas:MYMAC_006055"/>
<name>A0A250K2R8_9BACT</name>
<dbReference type="EMBL" id="CP022203">
    <property type="protein sequence ID" value="ATB50399.1"/>
    <property type="molecule type" value="Genomic_DNA"/>
</dbReference>
<dbReference type="Proteomes" id="UP000217343">
    <property type="component" value="Chromosome"/>
</dbReference>
<dbReference type="OrthoDB" id="9179973at2"/>
<accession>A0A250K2R8</accession>
<protein>
    <recommendedName>
        <fullName evidence="3">DUF3396 domain-containing protein</fullName>
    </recommendedName>
</protein>
<organism evidence="1 2">
    <name type="scientific">Corallococcus macrosporus DSM 14697</name>
    <dbReference type="NCBI Taxonomy" id="1189310"/>
    <lineage>
        <taxon>Bacteria</taxon>
        <taxon>Pseudomonadati</taxon>
        <taxon>Myxococcota</taxon>
        <taxon>Myxococcia</taxon>
        <taxon>Myxococcales</taxon>
        <taxon>Cystobacterineae</taxon>
        <taxon>Myxococcaceae</taxon>
        <taxon>Corallococcus</taxon>
    </lineage>
</organism>
<evidence type="ECO:0000313" key="1">
    <source>
        <dbReference type="EMBL" id="ATB50399.1"/>
    </source>
</evidence>
<keyword evidence="2" id="KW-1185">Reference proteome</keyword>